<evidence type="ECO:0000256" key="2">
    <source>
        <dbReference type="ARBA" id="ARBA00022692"/>
    </source>
</evidence>
<feature type="transmembrane region" description="Helical" evidence="5">
    <location>
        <begin position="269"/>
        <end position="288"/>
    </location>
</feature>
<evidence type="ECO:0000259" key="6">
    <source>
        <dbReference type="Pfam" id="PF04932"/>
    </source>
</evidence>
<feature type="transmembrane region" description="Helical" evidence="5">
    <location>
        <begin position="106"/>
        <end position="127"/>
    </location>
</feature>
<dbReference type="Proteomes" id="UP000033607">
    <property type="component" value="Unassembled WGS sequence"/>
</dbReference>
<feature type="transmembrane region" description="Helical" evidence="5">
    <location>
        <begin position="199"/>
        <end position="216"/>
    </location>
</feature>
<dbReference type="InterPro" id="IPR051533">
    <property type="entry name" value="WaaL-like"/>
</dbReference>
<dbReference type="Pfam" id="PF04932">
    <property type="entry name" value="Wzy_C"/>
    <property type="match status" value="1"/>
</dbReference>
<accession>A0A0F5YN01</accession>
<evidence type="ECO:0000313" key="7">
    <source>
        <dbReference type="EMBL" id="KKD39550.1"/>
    </source>
</evidence>
<dbReference type="OrthoDB" id="4391260at2"/>
<gene>
    <name evidence="7" type="ORF">WN50_02760</name>
</gene>
<dbReference type="PANTHER" id="PTHR37422:SF17">
    <property type="entry name" value="O-ANTIGEN LIGASE"/>
    <property type="match status" value="1"/>
</dbReference>
<feature type="domain" description="O-antigen ligase-related" evidence="6">
    <location>
        <begin position="229"/>
        <end position="376"/>
    </location>
</feature>
<feature type="transmembrane region" description="Helical" evidence="5">
    <location>
        <begin position="70"/>
        <end position="94"/>
    </location>
</feature>
<feature type="transmembrane region" description="Helical" evidence="5">
    <location>
        <begin position="161"/>
        <end position="179"/>
    </location>
</feature>
<comment type="subcellular location">
    <subcellularLocation>
        <location evidence="1">Membrane</location>
        <topology evidence="1">Multi-pass membrane protein</topology>
    </subcellularLocation>
</comment>
<comment type="caution">
    <text evidence="7">The sequence shown here is derived from an EMBL/GenBank/DDBJ whole genome shotgun (WGS) entry which is preliminary data.</text>
</comment>
<dbReference type="PANTHER" id="PTHR37422">
    <property type="entry name" value="TEICHURONIC ACID BIOSYNTHESIS PROTEIN TUAE"/>
    <property type="match status" value="1"/>
</dbReference>
<feature type="transmembrane region" description="Helical" evidence="5">
    <location>
        <begin position="367"/>
        <end position="384"/>
    </location>
</feature>
<reference evidence="7 8" key="1">
    <citation type="submission" date="2015-06" db="EMBL/GenBank/DDBJ databases">
        <title>Draft genome assembly of filamentous brackish cyanobacterium Limnoraphis robusta strain CS-951.</title>
        <authorList>
            <person name="Willis A."/>
            <person name="Parks M."/>
            <person name="Burford M.A."/>
        </authorList>
    </citation>
    <scope>NUCLEOTIDE SEQUENCE [LARGE SCALE GENOMIC DNA]</scope>
    <source>
        <strain evidence="7 8">CS-951</strain>
    </source>
</reference>
<protein>
    <recommendedName>
        <fullName evidence="6">O-antigen ligase-related domain-containing protein</fullName>
    </recommendedName>
</protein>
<name>A0A0F5YN01_9CYAN</name>
<evidence type="ECO:0000256" key="4">
    <source>
        <dbReference type="ARBA" id="ARBA00023136"/>
    </source>
</evidence>
<dbReference type="EMBL" id="LATL02000222">
    <property type="protein sequence ID" value="KKD39550.1"/>
    <property type="molecule type" value="Genomic_DNA"/>
</dbReference>
<sequence>MKQILFDPIFLPLILGVVIIYALLAFHLSSSKKVSFLFGDIFTIFFLCLVPKLVIFPFNKFDLSVLSNPVFTLASATGIIVMAFYGSSFILLHLYYHKYLEHTLSILKDPFLGTLIILAVCSTFWAYETEKTLRATLVILFLSSLAAHISRRYSLQKISSLMRISHTIVAFLSAFYALAKPSIGIHEKGWKGIAIHPNFLAIIMALSVLIWTIDALNKPKYPGLSWGMAAFSFFILQMANSAGAFVTAMLMLMMIGLLRVLKSLTFQQAFTAIVLFLVLGIVIMILLTENWVSVLSSLGKDPTLTGRTEFWPMLIDAINQRPVLGYGYHNFWQPWRGVDNPAAGVITPNGFKPPHAHNGFIEIGLDLGYIGLSLFILSFFRNLLLGSMLLTQSKRLESLLPTIFMGYLLFQNITESRLFDANFVWFYYVLFTVKLNHIHEELKKERELTP</sequence>
<keyword evidence="2 5" id="KW-0812">Transmembrane</keyword>
<organism evidence="7 8">
    <name type="scientific">Limnoraphis robusta CS-951</name>
    <dbReference type="NCBI Taxonomy" id="1637645"/>
    <lineage>
        <taxon>Bacteria</taxon>
        <taxon>Bacillati</taxon>
        <taxon>Cyanobacteriota</taxon>
        <taxon>Cyanophyceae</taxon>
        <taxon>Oscillatoriophycideae</taxon>
        <taxon>Oscillatoriales</taxon>
        <taxon>Sirenicapillariaceae</taxon>
        <taxon>Limnoraphis</taxon>
    </lineage>
</organism>
<proteinExistence type="predicted"/>
<dbReference type="AlphaFoldDB" id="A0A0F5YN01"/>
<feature type="transmembrane region" description="Helical" evidence="5">
    <location>
        <begin position="245"/>
        <end position="262"/>
    </location>
</feature>
<dbReference type="RefSeq" id="WP_046276975.1">
    <property type="nucleotide sequence ID" value="NZ_LATL02000222.1"/>
</dbReference>
<keyword evidence="4 5" id="KW-0472">Membrane</keyword>
<dbReference type="GO" id="GO:0016020">
    <property type="term" value="C:membrane"/>
    <property type="evidence" value="ECO:0007669"/>
    <property type="project" value="UniProtKB-SubCell"/>
</dbReference>
<keyword evidence="3 5" id="KW-1133">Transmembrane helix</keyword>
<evidence type="ECO:0000313" key="8">
    <source>
        <dbReference type="Proteomes" id="UP000033607"/>
    </source>
</evidence>
<feature type="transmembrane region" description="Helical" evidence="5">
    <location>
        <begin position="6"/>
        <end position="24"/>
    </location>
</feature>
<dbReference type="InterPro" id="IPR007016">
    <property type="entry name" value="O-antigen_ligase-rel_domated"/>
</dbReference>
<evidence type="ECO:0000256" key="3">
    <source>
        <dbReference type="ARBA" id="ARBA00022989"/>
    </source>
</evidence>
<feature type="transmembrane region" description="Helical" evidence="5">
    <location>
        <begin position="36"/>
        <end position="58"/>
    </location>
</feature>
<evidence type="ECO:0000256" key="5">
    <source>
        <dbReference type="SAM" id="Phobius"/>
    </source>
</evidence>
<evidence type="ECO:0000256" key="1">
    <source>
        <dbReference type="ARBA" id="ARBA00004141"/>
    </source>
</evidence>